<dbReference type="PROSITE" id="PS50977">
    <property type="entry name" value="HTH_TETR_2"/>
    <property type="match status" value="1"/>
</dbReference>
<dbReference type="PRINTS" id="PR00455">
    <property type="entry name" value="HTHTETR"/>
</dbReference>
<dbReference type="Proteomes" id="UP000540556">
    <property type="component" value="Unassembled WGS sequence"/>
</dbReference>
<organism evidence="6 7">
    <name type="scientific">Gluconacetobacter takamatsuzukensis</name>
    <dbReference type="NCBI Taxonomy" id="1286190"/>
    <lineage>
        <taxon>Bacteria</taxon>
        <taxon>Pseudomonadati</taxon>
        <taxon>Pseudomonadota</taxon>
        <taxon>Alphaproteobacteria</taxon>
        <taxon>Acetobacterales</taxon>
        <taxon>Acetobacteraceae</taxon>
        <taxon>Gluconacetobacter</taxon>
    </lineage>
</organism>
<evidence type="ECO:0000313" key="7">
    <source>
        <dbReference type="Proteomes" id="UP000540556"/>
    </source>
</evidence>
<dbReference type="SUPFAM" id="SSF46689">
    <property type="entry name" value="Homeodomain-like"/>
    <property type="match status" value="1"/>
</dbReference>
<dbReference type="PANTHER" id="PTHR47506">
    <property type="entry name" value="TRANSCRIPTIONAL REGULATORY PROTEIN"/>
    <property type="match status" value="1"/>
</dbReference>
<evidence type="ECO:0000256" key="2">
    <source>
        <dbReference type="ARBA" id="ARBA00023125"/>
    </source>
</evidence>
<dbReference type="Pfam" id="PF16925">
    <property type="entry name" value="TetR_C_13"/>
    <property type="match status" value="1"/>
</dbReference>
<dbReference type="SUPFAM" id="SSF48498">
    <property type="entry name" value="Tetracyclin repressor-like, C-terminal domain"/>
    <property type="match status" value="1"/>
</dbReference>
<keyword evidence="7" id="KW-1185">Reference proteome</keyword>
<dbReference type="Gene3D" id="1.10.10.60">
    <property type="entry name" value="Homeodomain-like"/>
    <property type="match status" value="1"/>
</dbReference>
<dbReference type="EMBL" id="JABEQK010000011">
    <property type="protein sequence ID" value="MBB2206025.1"/>
    <property type="molecule type" value="Genomic_DNA"/>
</dbReference>
<dbReference type="InterPro" id="IPR036271">
    <property type="entry name" value="Tet_transcr_reg_TetR-rel_C_sf"/>
</dbReference>
<dbReference type="GO" id="GO:0003677">
    <property type="term" value="F:DNA binding"/>
    <property type="evidence" value="ECO:0007669"/>
    <property type="project" value="UniProtKB-UniRule"/>
</dbReference>
<feature type="DNA-binding region" description="H-T-H motif" evidence="4">
    <location>
        <begin position="29"/>
        <end position="48"/>
    </location>
</feature>
<dbReference type="InterPro" id="IPR009057">
    <property type="entry name" value="Homeodomain-like_sf"/>
</dbReference>
<keyword evidence="2 4" id="KW-0238">DNA-binding</keyword>
<feature type="domain" description="HTH tetR-type" evidence="5">
    <location>
        <begin position="6"/>
        <end position="66"/>
    </location>
</feature>
<gene>
    <name evidence="6" type="ORF">HLH27_13510</name>
</gene>
<dbReference type="PANTHER" id="PTHR47506:SF1">
    <property type="entry name" value="HTH-TYPE TRANSCRIPTIONAL REGULATOR YJDC"/>
    <property type="match status" value="1"/>
</dbReference>
<name>A0A7W4KFT6_9PROT</name>
<proteinExistence type="predicted"/>
<dbReference type="AlphaFoldDB" id="A0A7W4KFT6"/>
<comment type="caution">
    <text evidence="6">The sequence shown here is derived from an EMBL/GenBank/DDBJ whole genome shotgun (WGS) entry which is preliminary data.</text>
</comment>
<evidence type="ECO:0000313" key="6">
    <source>
        <dbReference type="EMBL" id="MBB2206025.1"/>
    </source>
</evidence>
<accession>A0A7W4KFT6</accession>
<sequence length="188" mass="20234">MPRPQEFDRDQVLDAAIGVFRQHGFEGSSASMLVEAMGIGRQSLYNSFGDKWQLYRAAIEHYAAGEIAAHLAALKTGPRAIDGIACFLDRVAASAQDMCLGVSSICEFGTTRPDLSAIHDRCGKILNAALIERVRQAREEGDLLPDTDADDTVAFLVSTLAGLRVSARAGADRKTRAAIARAAMRGIR</sequence>
<evidence type="ECO:0000259" key="5">
    <source>
        <dbReference type="PROSITE" id="PS50977"/>
    </source>
</evidence>
<keyword evidence="1" id="KW-0805">Transcription regulation</keyword>
<dbReference type="RefSeq" id="WP_182950568.1">
    <property type="nucleotide sequence ID" value="NZ_JABEQK010000011.1"/>
</dbReference>
<reference evidence="6 7" key="1">
    <citation type="submission" date="2020-04" db="EMBL/GenBank/DDBJ databases">
        <title>Description of novel Gluconacetobacter.</title>
        <authorList>
            <person name="Sombolestani A."/>
        </authorList>
    </citation>
    <scope>NUCLEOTIDE SEQUENCE [LARGE SCALE GENOMIC DNA]</scope>
    <source>
        <strain evidence="6 7">LMG 27800</strain>
    </source>
</reference>
<dbReference type="InterPro" id="IPR001647">
    <property type="entry name" value="HTH_TetR"/>
</dbReference>
<evidence type="ECO:0000256" key="4">
    <source>
        <dbReference type="PROSITE-ProRule" id="PRU00335"/>
    </source>
</evidence>
<evidence type="ECO:0000256" key="1">
    <source>
        <dbReference type="ARBA" id="ARBA00023015"/>
    </source>
</evidence>
<dbReference type="Gene3D" id="1.10.357.10">
    <property type="entry name" value="Tetracycline Repressor, domain 2"/>
    <property type="match status" value="1"/>
</dbReference>
<dbReference type="Pfam" id="PF00440">
    <property type="entry name" value="TetR_N"/>
    <property type="match status" value="1"/>
</dbReference>
<keyword evidence="3" id="KW-0804">Transcription</keyword>
<evidence type="ECO:0000256" key="3">
    <source>
        <dbReference type="ARBA" id="ARBA00023163"/>
    </source>
</evidence>
<dbReference type="InterPro" id="IPR011075">
    <property type="entry name" value="TetR_C"/>
</dbReference>
<protein>
    <submittedName>
        <fullName evidence="6">TetR/AcrR family transcriptional regulator</fullName>
    </submittedName>
</protein>